<dbReference type="GO" id="GO:0005524">
    <property type="term" value="F:ATP binding"/>
    <property type="evidence" value="ECO:0007669"/>
    <property type="project" value="UniProtKB-UniRule"/>
</dbReference>
<dbReference type="SMART" id="SM00490">
    <property type="entry name" value="HELICc"/>
    <property type="match status" value="1"/>
</dbReference>
<dbReference type="InterPro" id="IPR004576">
    <property type="entry name" value="Mfd"/>
</dbReference>
<dbReference type="InterPro" id="IPR003711">
    <property type="entry name" value="CarD-like/TRCF_RID"/>
</dbReference>
<dbReference type="SMART" id="SM00487">
    <property type="entry name" value="DEXDc"/>
    <property type="match status" value="1"/>
</dbReference>
<dbReference type="SUPFAM" id="SSF141259">
    <property type="entry name" value="CarD-like"/>
    <property type="match status" value="1"/>
</dbReference>
<dbReference type="CDD" id="cd17991">
    <property type="entry name" value="DEXHc_TRCF"/>
    <property type="match status" value="1"/>
</dbReference>
<evidence type="ECO:0000256" key="11">
    <source>
        <dbReference type="ARBA" id="ARBA00061399"/>
    </source>
</evidence>
<dbReference type="Gene3D" id="3.40.50.300">
    <property type="entry name" value="P-loop containing nucleotide triphosphate hydrolases"/>
    <property type="match status" value="2"/>
</dbReference>
<comment type="function">
    <text evidence="13">Couples transcription and DNA repair by recognizing RNA polymerase (RNAP) stalled at DNA lesions. Mediates ATP-dependent release of RNAP and its truncated transcript from the DNA, and recruitment of nucleotide excision repair machinery to the damaged site.</text>
</comment>
<evidence type="ECO:0000256" key="6">
    <source>
        <dbReference type="ARBA" id="ARBA00022806"/>
    </source>
</evidence>
<dbReference type="InterPro" id="IPR001650">
    <property type="entry name" value="Helicase_C-like"/>
</dbReference>
<evidence type="ECO:0000256" key="3">
    <source>
        <dbReference type="ARBA" id="ARBA00022741"/>
    </source>
</evidence>
<dbReference type="Gene3D" id="3.30.2060.10">
    <property type="entry name" value="Penicillin-binding protein 1b domain"/>
    <property type="match status" value="1"/>
</dbReference>
<keyword evidence="7 13" id="KW-0067">ATP-binding</keyword>
<dbReference type="Pfam" id="PF17757">
    <property type="entry name" value="UvrB_inter"/>
    <property type="match status" value="1"/>
</dbReference>
<dbReference type="Gene3D" id="3.40.50.11180">
    <property type="match status" value="1"/>
</dbReference>
<dbReference type="Pfam" id="PF02559">
    <property type="entry name" value="CarD_TRCF_RID"/>
    <property type="match status" value="1"/>
</dbReference>
<dbReference type="SMART" id="SM01058">
    <property type="entry name" value="CarD_TRCF"/>
    <property type="match status" value="1"/>
</dbReference>
<dbReference type="GO" id="GO:0003684">
    <property type="term" value="F:damaged DNA binding"/>
    <property type="evidence" value="ECO:0007669"/>
    <property type="project" value="InterPro"/>
</dbReference>
<dbReference type="Gene3D" id="2.40.10.170">
    <property type="match status" value="1"/>
</dbReference>
<dbReference type="SMART" id="SM00982">
    <property type="entry name" value="TRCF"/>
    <property type="match status" value="1"/>
</dbReference>
<evidence type="ECO:0000256" key="4">
    <source>
        <dbReference type="ARBA" id="ARBA00022763"/>
    </source>
</evidence>
<keyword evidence="6" id="KW-0347">Helicase</keyword>
<dbReference type="Pfam" id="PF00270">
    <property type="entry name" value="DEAD"/>
    <property type="match status" value="1"/>
</dbReference>
<dbReference type="PROSITE" id="PS51194">
    <property type="entry name" value="HELICASE_CTER"/>
    <property type="match status" value="1"/>
</dbReference>
<evidence type="ECO:0000313" key="16">
    <source>
        <dbReference type="EMBL" id="HIS73961.1"/>
    </source>
</evidence>
<dbReference type="EC" id="3.6.4.-" evidence="13"/>
<name>A0A9D1FHJ7_9BACT</name>
<feature type="domain" description="Helicase C-terminal" evidence="15">
    <location>
        <begin position="796"/>
        <end position="950"/>
    </location>
</feature>
<dbReference type="InterPro" id="IPR037235">
    <property type="entry name" value="TRCF-like_C_D7"/>
</dbReference>
<reference evidence="16" key="1">
    <citation type="submission" date="2020-10" db="EMBL/GenBank/DDBJ databases">
        <authorList>
            <person name="Gilroy R."/>
        </authorList>
    </citation>
    <scope>NUCLEOTIDE SEQUENCE</scope>
    <source>
        <strain evidence="16">CHK152-2871</strain>
    </source>
</reference>
<comment type="similarity">
    <text evidence="10 13">In the N-terminal section; belongs to the UvrB family.</text>
</comment>
<evidence type="ECO:0000256" key="7">
    <source>
        <dbReference type="ARBA" id="ARBA00022840"/>
    </source>
</evidence>
<dbReference type="NCBIfam" id="TIGR00580">
    <property type="entry name" value="mfd"/>
    <property type="match status" value="1"/>
</dbReference>
<dbReference type="InterPro" id="IPR027417">
    <property type="entry name" value="P-loop_NTPase"/>
</dbReference>
<evidence type="ECO:0000256" key="9">
    <source>
        <dbReference type="ARBA" id="ARBA00023204"/>
    </source>
</evidence>
<dbReference type="FunFam" id="3.40.50.300:FF:000546">
    <property type="entry name" value="Transcription-repair-coupling factor"/>
    <property type="match status" value="1"/>
</dbReference>
<evidence type="ECO:0000259" key="14">
    <source>
        <dbReference type="PROSITE" id="PS51192"/>
    </source>
</evidence>
<proteinExistence type="inferred from homology"/>
<dbReference type="PANTHER" id="PTHR47964:SF1">
    <property type="entry name" value="ATP-DEPENDENT DNA HELICASE HOMOLOG RECG, CHLOROPLASTIC"/>
    <property type="match status" value="1"/>
</dbReference>
<dbReference type="InterPro" id="IPR036101">
    <property type="entry name" value="CarD-like/TRCF_RID_sf"/>
</dbReference>
<reference evidence="16" key="2">
    <citation type="journal article" date="2021" name="PeerJ">
        <title>Extensive microbial diversity within the chicken gut microbiome revealed by metagenomics and culture.</title>
        <authorList>
            <person name="Gilroy R."/>
            <person name="Ravi A."/>
            <person name="Getino M."/>
            <person name="Pursley I."/>
            <person name="Horton D.L."/>
            <person name="Alikhan N.F."/>
            <person name="Baker D."/>
            <person name="Gharbi K."/>
            <person name="Hall N."/>
            <person name="Watson M."/>
            <person name="Adriaenssens E.M."/>
            <person name="Foster-Nyarko E."/>
            <person name="Jarju S."/>
            <person name="Secka A."/>
            <person name="Antonio M."/>
            <person name="Oren A."/>
            <person name="Chaudhuri R.R."/>
            <person name="La Ragione R."/>
            <person name="Hildebrand F."/>
            <person name="Pallen M.J."/>
        </authorList>
    </citation>
    <scope>NUCLEOTIDE SEQUENCE</scope>
    <source>
        <strain evidence="16">CHK152-2871</strain>
    </source>
</reference>
<comment type="similarity">
    <text evidence="11 13">In the C-terminal section; belongs to the helicase family. RecG subfamily.</text>
</comment>
<evidence type="ECO:0000256" key="1">
    <source>
        <dbReference type="ARBA" id="ARBA00004496"/>
    </source>
</evidence>
<dbReference type="Pfam" id="PF00271">
    <property type="entry name" value="Helicase_C"/>
    <property type="match status" value="1"/>
</dbReference>
<dbReference type="InterPro" id="IPR014001">
    <property type="entry name" value="Helicase_ATP-bd"/>
</dbReference>
<evidence type="ECO:0000256" key="8">
    <source>
        <dbReference type="ARBA" id="ARBA00023125"/>
    </source>
</evidence>
<accession>A0A9D1FHJ7</accession>
<dbReference type="GO" id="GO:0000716">
    <property type="term" value="P:transcription-coupled nucleotide-excision repair, DNA damage recognition"/>
    <property type="evidence" value="ECO:0007669"/>
    <property type="project" value="UniProtKB-UniRule"/>
</dbReference>
<dbReference type="Proteomes" id="UP000886865">
    <property type="component" value="Unassembled WGS sequence"/>
</dbReference>
<keyword evidence="9 13" id="KW-0234">DNA repair</keyword>
<keyword evidence="3 13" id="KW-0547">Nucleotide-binding</keyword>
<organism evidence="16 17">
    <name type="scientific">Candidatus Galligastranaerophilus intestinavium</name>
    <dbReference type="NCBI Taxonomy" id="2840836"/>
    <lineage>
        <taxon>Bacteria</taxon>
        <taxon>Candidatus Galligastranaerophilus</taxon>
    </lineage>
</organism>
<dbReference type="Gene3D" id="3.90.1150.50">
    <property type="entry name" value="Transcription-repair-coupling factor, D7 domain"/>
    <property type="match status" value="1"/>
</dbReference>
<comment type="subcellular location">
    <subcellularLocation>
        <location evidence="1 13">Cytoplasm</location>
    </subcellularLocation>
</comment>
<keyword evidence="2 13" id="KW-0963">Cytoplasm</keyword>
<keyword evidence="4 13" id="KW-0227">DNA damage</keyword>
<dbReference type="InterPro" id="IPR047112">
    <property type="entry name" value="RecG/Mfd"/>
</dbReference>
<evidence type="ECO:0000256" key="13">
    <source>
        <dbReference type="HAMAP-Rule" id="MF_00969"/>
    </source>
</evidence>
<dbReference type="InterPro" id="IPR005118">
    <property type="entry name" value="TRCF_C"/>
</dbReference>
<dbReference type="PANTHER" id="PTHR47964">
    <property type="entry name" value="ATP-DEPENDENT DNA HELICASE HOMOLOG RECG, CHLOROPLASTIC"/>
    <property type="match status" value="1"/>
</dbReference>
<evidence type="ECO:0000256" key="12">
    <source>
        <dbReference type="ARBA" id="ARBA00070128"/>
    </source>
</evidence>
<keyword evidence="5 13" id="KW-0378">Hydrolase</keyword>
<sequence length="1164" mass="135197">MSDDLKNIQIPTLNRFLALNGVSKLSLSALNNPLRLLIFQSILKQNKKILYITPNEQNALKFQKDLENFCEIEAKIFPSQEINFYDDVEKNYYIYQEQINVLLGSYDVVLAPIRSLFEKFATRNFYEKNSFKIKVNEDVDYQKLIKSLSKLGYRRTTSVVDTSEFSVRGDILDIYTLDKNPVRIEFFGDTVEDIRYFDPKTQRSYEKVNEITIYPLYKFLPDENTIEDFKQKLLKQAKNTDNEIACDIYNQICEKINESGYFDGIEYYQSYLTNSLYCPLDYFKDYVVIFDESSQIFAKFENLDKDFCEQYQKEVSSNLKLPLIELNHTKYEEFVREIKKFKTIGFDNFLDDDYDKLIEFETSLAPIFSSDIDEISAYIKNNLKNNRKIFICTDYPKRIKEILSEQEIFSNNVTIKPSLSFGGGIVDFDDNFETPKGRYIFLSDKELFNKRSKDVTVRKYFKNKQSQDYIDSINDIKEGEYVVHSIHGVGIYKGLTKQEIDGAKKDYLEIEFANSDKLFMPAEQINLLYRYRGSGSIKPKLSKMGGSAWEATKSKAKAEVELIAQDLLELYAKRQMSQGIAFEPDTTWQFEMEDAFEYTETPDQMKAIIDTKADMEAARPMDRLICADVGFGKTEIAIRAIFKAVMSGKQAALIAPTTILALQHYQTIFERFKPFSVRVELMSRFRSAKEQKQIVKEINEGSVDVVIGTHRLLGDDIQFKNLGLLVIDEEHKFGVKHKEKLKKYRENIDILAMSATPIPRTLNMALSGIKDLSVINTPPKNRLSVKTYVGEFNEAYLKNAINHEIQRDGQVFYLYNRVETIYQFRDYLSSIVPNVRIAVAHGQMKDGELERIMYEFANKEYDLLLCTTIIESGLDISNANTIIIHDSDRFGLAQLYQLRGRVGRSDRQAYCYCFYKKSKELTPDAYKRLNAIKDFESLGSGYHIALRDIEIRGVGNILGSKQHGHMVNVGFDTYCNLLEECVNELKANKSKDPYAKEKIKKPQNAVVDINVTAYIPDEWVGGYEQKMLEYKRLSDVKNAAELDNVVLGFKDRFSKLPQSVENLIKLIKLRLIAEQNNVSMIRETLDNIRIYTQFNEREWMYLKRKIDFSITKYFKFTNPPKSAPQTKGILLMNKDNLNFDEIFNILTDLFYYISKVVSEFKIQN</sequence>
<dbReference type="GO" id="GO:0016787">
    <property type="term" value="F:hydrolase activity"/>
    <property type="evidence" value="ECO:0007669"/>
    <property type="project" value="UniProtKB-KW"/>
</dbReference>
<evidence type="ECO:0000256" key="10">
    <source>
        <dbReference type="ARBA" id="ARBA00061104"/>
    </source>
</evidence>
<feature type="domain" description="Helicase ATP-binding" evidence="14">
    <location>
        <begin position="614"/>
        <end position="775"/>
    </location>
</feature>
<protein>
    <recommendedName>
        <fullName evidence="12 13">Transcription-repair-coupling factor</fullName>
        <shortName evidence="13">TRCF</shortName>
        <ecNumber evidence="13">3.6.4.-</ecNumber>
    </recommendedName>
</protein>
<dbReference type="GO" id="GO:0005737">
    <property type="term" value="C:cytoplasm"/>
    <property type="evidence" value="ECO:0007669"/>
    <property type="project" value="UniProtKB-SubCell"/>
</dbReference>
<gene>
    <name evidence="13 16" type="primary">mfd</name>
    <name evidence="16" type="ORF">IAA86_02950</name>
</gene>
<comment type="caution">
    <text evidence="16">The sequence shown here is derived from an EMBL/GenBank/DDBJ whole genome shotgun (WGS) entry which is preliminary data.</text>
</comment>
<dbReference type="GO" id="GO:0003678">
    <property type="term" value="F:DNA helicase activity"/>
    <property type="evidence" value="ECO:0007669"/>
    <property type="project" value="TreeGrafter"/>
</dbReference>
<evidence type="ECO:0000259" key="15">
    <source>
        <dbReference type="PROSITE" id="PS51194"/>
    </source>
</evidence>
<evidence type="ECO:0000256" key="5">
    <source>
        <dbReference type="ARBA" id="ARBA00022801"/>
    </source>
</evidence>
<dbReference type="SUPFAM" id="SSF52540">
    <property type="entry name" value="P-loop containing nucleoside triphosphate hydrolases"/>
    <property type="match status" value="2"/>
</dbReference>
<dbReference type="SUPFAM" id="SSF143517">
    <property type="entry name" value="TRCF domain-like"/>
    <property type="match status" value="1"/>
</dbReference>
<dbReference type="EMBL" id="DVJQ01000025">
    <property type="protein sequence ID" value="HIS73961.1"/>
    <property type="molecule type" value="Genomic_DNA"/>
</dbReference>
<dbReference type="AlphaFoldDB" id="A0A9D1FHJ7"/>
<evidence type="ECO:0000313" key="17">
    <source>
        <dbReference type="Proteomes" id="UP000886865"/>
    </source>
</evidence>
<dbReference type="Pfam" id="PF03461">
    <property type="entry name" value="TRCF"/>
    <property type="match status" value="1"/>
</dbReference>
<dbReference type="InterPro" id="IPR041471">
    <property type="entry name" value="UvrB_inter"/>
</dbReference>
<dbReference type="PROSITE" id="PS51192">
    <property type="entry name" value="HELICASE_ATP_BIND_1"/>
    <property type="match status" value="1"/>
</dbReference>
<evidence type="ECO:0000256" key="2">
    <source>
        <dbReference type="ARBA" id="ARBA00022490"/>
    </source>
</evidence>
<dbReference type="GO" id="GO:0006355">
    <property type="term" value="P:regulation of DNA-templated transcription"/>
    <property type="evidence" value="ECO:0007669"/>
    <property type="project" value="UniProtKB-UniRule"/>
</dbReference>
<dbReference type="InterPro" id="IPR011545">
    <property type="entry name" value="DEAD/DEAH_box_helicase_dom"/>
</dbReference>
<dbReference type="HAMAP" id="MF_00969">
    <property type="entry name" value="TRCF"/>
    <property type="match status" value="1"/>
</dbReference>
<keyword evidence="8 13" id="KW-0238">DNA-binding</keyword>